<proteinExistence type="predicted"/>
<dbReference type="Proteomes" id="UP000053923">
    <property type="component" value="Unassembled WGS sequence"/>
</dbReference>
<reference evidence="2" key="1">
    <citation type="submission" date="2015-10" db="EMBL/GenBank/DDBJ databases">
        <authorList>
            <person name="Ju K.-S."/>
            <person name="Doroghazi J.R."/>
            <person name="Metcalf W.W."/>
        </authorList>
    </citation>
    <scope>NUCLEOTIDE SEQUENCE [LARGE SCALE GENOMIC DNA]</scope>
    <source>
        <strain evidence="2">NRRL 3151</strain>
    </source>
</reference>
<dbReference type="AlphaFoldDB" id="A0A0X3USL9"/>
<accession>A0A0X3USL9</accession>
<comment type="caution">
    <text evidence="1">The sequence shown here is derived from an EMBL/GenBank/DDBJ whole genome shotgun (WGS) entry which is preliminary data.</text>
</comment>
<evidence type="ECO:0000313" key="2">
    <source>
        <dbReference type="Proteomes" id="UP000053923"/>
    </source>
</evidence>
<sequence length="78" mass="8515">MLPTGGHDPFTIRPGVTQRRRILNAVRIDGYSDLQRFDYTAGDLGIARICLRPEAAGFPLRSRGIPPPTPAGSIELVE</sequence>
<keyword evidence="2" id="KW-1185">Reference proteome</keyword>
<name>A0A0X3USL9_9ACTN</name>
<protein>
    <submittedName>
        <fullName evidence="1">Uncharacterized protein</fullName>
    </submittedName>
</protein>
<evidence type="ECO:0000313" key="1">
    <source>
        <dbReference type="EMBL" id="KUL35475.1"/>
    </source>
</evidence>
<gene>
    <name evidence="1" type="ORF">ADL12_20085</name>
</gene>
<organism evidence="1 2">
    <name type="scientific">Streptomyces regalis</name>
    <dbReference type="NCBI Taxonomy" id="68262"/>
    <lineage>
        <taxon>Bacteria</taxon>
        <taxon>Bacillati</taxon>
        <taxon>Actinomycetota</taxon>
        <taxon>Actinomycetes</taxon>
        <taxon>Kitasatosporales</taxon>
        <taxon>Streptomycetaceae</taxon>
        <taxon>Streptomyces</taxon>
    </lineage>
</organism>
<dbReference type="EMBL" id="LLZG01000153">
    <property type="protein sequence ID" value="KUL35475.1"/>
    <property type="molecule type" value="Genomic_DNA"/>
</dbReference>